<evidence type="ECO:0000313" key="9">
    <source>
        <dbReference type="EMBL" id="KAI1240226.1"/>
    </source>
</evidence>
<proteinExistence type="inferred from homology"/>
<name>A0A835TRT6_9PASS</name>
<dbReference type="PROSITE" id="PS01354">
    <property type="entry name" value="HEMATOPO_REC_L_F3"/>
    <property type="match status" value="1"/>
</dbReference>
<comment type="caution">
    <text evidence="8">The sequence shown here is derived from an EMBL/GenBank/DDBJ whole genome shotgun (WGS) entry which is preliminary data.</text>
</comment>
<dbReference type="GO" id="GO:0004896">
    <property type="term" value="F:cytokine receptor activity"/>
    <property type="evidence" value="ECO:0007669"/>
    <property type="project" value="InterPro"/>
</dbReference>
<keyword evidence="10" id="KW-1185">Reference proteome</keyword>
<dbReference type="FunFam" id="2.60.40.10:FF:000136">
    <property type="entry name" value="Ciliary neurotrophic factor receptor alpha"/>
    <property type="match status" value="1"/>
</dbReference>
<reference evidence="8" key="1">
    <citation type="submission" date="2020-10" db="EMBL/GenBank/DDBJ databases">
        <title>Feather gene expression reveals the developmental basis of iridescence in African starlings.</title>
        <authorList>
            <person name="Rubenstein D.R."/>
        </authorList>
    </citation>
    <scope>NUCLEOTIDE SEQUENCE</scope>
    <source>
        <strain evidence="8">SS15</strain>
        <tissue evidence="8">Liver</tissue>
    </source>
</reference>
<reference evidence="9" key="3">
    <citation type="submission" date="2022-01" db="EMBL/GenBank/DDBJ databases">
        <authorList>
            <person name="Rubenstein D.R."/>
        </authorList>
    </citation>
    <scope>NUCLEOTIDE SEQUENCE</scope>
    <source>
        <strain evidence="9">SS15</strain>
        <tissue evidence="9">Liver</tissue>
    </source>
</reference>
<dbReference type="AlphaFoldDB" id="A0A835TRT6"/>
<dbReference type="InterPro" id="IPR053073">
    <property type="entry name" value="IL11/IL27_subunit_beta"/>
</dbReference>
<feature type="compositionally biased region" description="Basic and acidic residues" evidence="5">
    <location>
        <begin position="983"/>
        <end position="994"/>
    </location>
</feature>
<dbReference type="PANTHER" id="PTHR48483:SF2">
    <property type="entry name" value="INTERLEUKIN-27 SUBUNIT BETA"/>
    <property type="match status" value="1"/>
</dbReference>
<dbReference type="PANTHER" id="PTHR48483">
    <property type="entry name" value="INTERLEUKIN-27 SUBUNIT BETA"/>
    <property type="match status" value="1"/>
</dbReference>
<sequence length="1040" mass="111137">MERICAGLWQATAGHGTEQLCRHPVLRERDPALLPFVPGTNHTPRLSWVPLPWLWTGMSPSPGLAAGVSLARISMKGGRKALIVPSVPARLQDHYAGTLCPQNVSLLVQASRDVFSACVPICGGVEPPRKVGLATHTLVLICTPVSPLAKEFSGRKQGRACLGASLCSDAASPGIVFSSAHVGHSLSQCVSGGARCFSLCILTHSAFFLTHTRTYTHPPSSSPQNYSFTPAHVVFGVIFGGLVCGHGHSATGGELAAALGCLCWARASLSPVSQLLNPWGHRFMPALGASVELTALCAFSSCLQLGAEPSSVSGPPWGWEPAKAPSTALQWQRTLNPSNPHSPELLVSFPPTPGMGTAQQPGTSCDSGTDRCASWGWDEMRGRCRIHGPAGMLWAVDHVGCPTAGSNTLSCPSLPAPDAQFHPRPGQAALASASFAIPEDWGEEGVQYGQLGTDVTLSCPGVRASLPGLSCSAHQCSGDEQVPWHCQRAQPSSRDPWCCQGPAWPSWEHTAAMARMVASCTLCPCVWGVSSMSVSWTVLGGVWCLHPCQGLAKRGLGVDTGIPVCWMGCGMGDSLLTATCLEFLLCPAEHLTMRISLVPGPPVWRPSSPPDTSPHTALAPIPKALLLSSAGTPKQELGPPSGSQLLPSYPGSLGEGFASGKDLPRQYGAGMRVPSVMLKGICQTLEGNKNGHAGLCLQDPSRPGTCTVHRSEFWSSYRLNITEVNPLGFSYRLLDVTMQAIIKPDPPEGLVVEPIPLAPRRLHVSWKYPSSWPKEPHFQLRFRLQYRPIIHRSWSVVETVNLSEVITDAFAGLEHVVQVSAKDFLDAGNWSEWSAEARATPVRDLASTASEETTTDTRLESLAEEPSQAPNPEPINHSDPLEKMAVLVSLGIFAFFILAAVLVITILIWLRVRKHGKDKTKPNFLVAATHLKALPRPHASWVTPQLWTLPEPPTPWGCRMDPKERGSALRSVGLPEPTRSRLESLEAQGGREHPLSLPSAPIPRAVAGRSSDANKGDMPMLSLALSRQNPCADDAGPREG</sequence>
<reference evidence="9 10" key="2">
    <citation type="journal article" date="2021" name="J. Hered.">
        <title>Feather Gene Expression Elucidates the Developmental Basis of Plumage Iridescence in African Starlings.</title>
        <authorList>
            <person name="Rubenstein D.R."/>
            <person name="Corvelo A."/>
            <person name="MacManes M.D."/>
            <person name="Maia R."/>
            <person name="Narzisi G."/>
            <person name="Rousaki A."/>
            <person name="Vandenabeele P."/>
            <person name="Shawkey M.D."/>
            <person name="Solomon J."/>
        </authorList>
    </citation>
    <scope>NUCLEOTIDE SEQUENCE [LARGE SCALE GENOMIC DNA]</scope>
    <source>
        <strain evidence="9">SS15</strain>
    </source>
</reference>
<dbReference type="GO" id="GO:0016020">
    <property type="term" value="C:membrane"/>
    <property type="evidence" value="ECO:0007669"/>
    <property type="project" value="InterPro"/>
</dbReference>
<keyword evidence="6" id="KW-0812">Transmembrane</keyword>
<dbReference type="OrthoDB" id="418412at2759"/>
<keyword evidence="6" id="KW-0472">Membrane</keyword>
<dbReference type="InterPro" id="IPR036116">
    <property type="entry name" value="FN3_sf"/>
</dbReference>
<dbReference type="InterPro" id="IPR003961">
    <property type="entry name" value="FN3_dom"/>
</dbReference>
<evidence type="ECO:0000313" key="8">
    <source>
        <dbReference type="EMBL" id="KAG0116732.1"/>
    </source>
</evidence>
<feature type="domain" description="Fibronectin type-III" evidence="7">
    <location>
        <begin position="746"/>
        <end position="843"/>
    </location>
</feature>
<keyword evidence="6" id="KW-1133">Transmembrane helix</keyword>
<evidence type="ECO:0000256" key="1">
    <source>
        <dbReference type="ARBA" id="ARBA00010890"/>
    </source>
</evidence>
<evidence type="ECO:0000256" key="6">
    <source>
        <dbReference type="SAM" id="Phobius"/>
    </source>
</evidence>
<dbReference type="Proteomes" id="UP000618051">
    <property type="component" value="Unassembled WGS sequence"/>
</dbReference>
<dbReference type="SUPFAM" id="SSF49265">
    <property type="entry name" value="Fibronectin type III"/>
    <property type="match status" value="1"/>
</dbReference>
<protein>
    <recommendedName>
        <fullName evidence="7">Fibronectin type-III domain-containing protein</fullName>
    </recommendedName>
</protein>
<keyword evidence="4" id="KW-0325">Glycoprotein</keyword>
<dbReference type="Gene3D" id="2.60.40.10">
    <property type="entry name" value="Immunoglobulins"/>
    <property type="match status" value="1"/>
</dbReference>
<feature type="region of interest" description="Disordered" evidence="5">
    <location>
        <begin position="841"/>
        <end position="877"/>
    </location>
</feature>
<feature type="region of interest" description="Disordered" evidence="5">
    <location>
        <begin position="983"/>
        <end position="1040"/>
    </location>
</feature>
<dbReference type="EMBL" id="JADDUC020000004">
    <property type="protein sequence ID" value="KAI1240226.1"/>
    <property type="molecule type" value="Genomic_DNA"/>
</dbReference>
<feature type="transmembrane region" description="Helical" evidence="6">
    <location>
        <begin position="884"/>
        <end position="910"/>
    </location>
</feature>
<evidence type="ECO:0000256" key="4">
    <source>
        <dbReference type="ARBA" id="ARBA00023180"/>
    </source>
</evidence>
<evidence type="ECO:0000259" key="7">
    <source>
        <dbReference type="PROSITE" id="PS50853"/>
    </source>
</evidence>
<dbReference type="EMBL" id="JADDUC010000163">
    <property type="protein sequence ID" value="KAG0116732.1"/>
    <property type="molecule type" value="Genomic_DNA"/>
</dbReference>
<keyword evidence="2" id="KW-0732">Signal</keyword>
<accession>A0A835TRT6</accession>
<organism evidence="8">
    <name type="scientific">Lamprotornis superbus</name>
    <dbReference type="NCBI Taxonomy" id="245042"/>
    <lineage>
        <taxon>Eukaryota</taxon>
        <taxon>Metazoa</taxon>
        <taxon>Chordata</taxon>
        <taxon>Craniata</taxon>
        <taxon>Vertebrata</taxon>
        <taxon>Euteleostomi</taxon>
        <taxon>Archelosauria</taxon>
        <taxon>Archosauria</taxon>
        <taxon>Dinosauria</taxon>
        <taxon>Saurischia</taxon>
        <taxon>Theropoda</taxon>
        <taxon>Coelurosauria</taxon>
        <taxon>Aves</taxon>
        <taxon>Neognathae</taxon>
        <taxon>Neoaves</taxon>
        <taxon>Telluraves</taxon>
        <taxon>Australaves</taxon>
        <taxon>Passeriformes</taxon>
        <taxon>Sturnidae</taxon>
        <taxon>Lamprotornis</taxon>
    </lineage>
</organism>
<evidence type="ECO:0000256" key="5">
    <source>
        <dbReference type="SAM" id="MobiDB-lite"/>
    </source>
</evidence>
<dbReference type="InterPro" id="IPR003530">
    <property type="entry name" value="Hematopoietin_rcpt_L_F3_CS"/>
</dbReference>
<evidence type="ECO:0000256" key="2">
    <source>
        <dbReference type="ARBA" id="ARBA00022729"/>
    </source>
</evidence>
<comment type="similarity">
    <text evidence="1">Belongs to the type I cytokine receptor family. Type 3 subfamily.</text>
</comment>
<dbReference type="PROSITE" id="PS50853">
    <property type="entry name" value="FN3"/>
    <property type="match status" value="1"/>
</dbReference>
<dbReference type="InterPro" id="IPR013783">
    <property type="entry name" value="Ig-like_fold"/>
</dbReference>
<keyword evidence="3" id="KW-0677">Repeat</keyword>
<gene>
    <name evidence="9" type="ORF">IHE44_0011684</name>
    <name evidence="8" type="ORF">IHE44_003706</name>
</gene>
<evidence type="ECO:0000256" key="3">
    <source>
        <dbReference type="ARBA" id="ARBA00022737"/>
    </source>
</evidence>
<evidence type="ECO:0000313" key="10">
    <source>
        <dbReference type="Proteomes" id="UP000618051"/>
    </source>
</evidence>